<dbReference type="GO" id="GO:0019281">
    <property type="term" value="P:L-methionine biosynthetic process from homoserine via O-succinyl-L-homoserine and cystathionine"/>
    <property type="evidence" value="ECO:0007669"/>
    <property type="project" value="InterPro"/>
</dbReference>
<comment type="catalytic activity">
    <reaction evidence="7 8">
        <text>L-homoserine + acetyl-CoA = O-acetyl-L-homoserine + CoA</text>
        <dbReference type="Rhea" id="RHEA:13701"/>
        <dbReference type="ChEBI" id="CHEBI:57287"/>
        <dbReference type="ChEBI" id="CHEBI:57288"/>
        <dbReference type="ChEBI" id="CHEBI:57476"/>
        <dbReference type="ChEBI" id="CHEBI:57716"/>
        <dbReference type="EC" id="2.3.1.31"/>
    </reaction>
</comment>
<dbReference type="EC" id="2.3.1.31" evidence="8"/>
<feature type="site" description="Important for acyl-CoA specificity" evidence="8">
    <location>
        <position position="111"/>
    </location>
</feature>
<proteinExistence type="inferred from homology"/>
<evidence type="ECO:0000256" key="7">
    <source>
        <dbReference type="ARBA" id="ARBA00049043"/>
    </source>
</evidence>
<evidence type="ECO:0000313" key="10">
    <source>
        <dbReference type="EMBL" id="HIX46976.1"/>
    </source>
</evidence>
<evidence type="ECO:0000313" key="11">
    <source>
        <dbReference type="Proteomes" id="UP000824249"/>
    </source>
</evidence>
<organism evidence="10 11">
    <name type="scientific">Candidatus Borkfalkia faecigallinarum</name>
    <dbReference type="NCBI Taxonomy" id="2838509"/>
    <lineage>
        <taxon>Bacteria</taxon>
        <taxon>Bacillati</taxon>
        <taxon>Bacillota</taxon>
        <taxon>Clostridia</taxon>
        <taxon>Christensenellales</taxon>
        <taxon>Christensenellaceae</taxon>
        <taxon>Candidatus Borkfalkia</taxon>
    </lineage>
</organism>
<comment type="similarity">
    <text evidence="8">Belongs to the MetA family.</text>
</comment>
<evidence type="ECO:0000256" key="3">
    <source>
        <dbReference type="ARBA" id="ARBA00022605"/>
    </source>
</evidence>
<comment type="subcellular location">
    <subcellularLocation>
        <location evidence="1 8">Cytoplasm</location>
    </subcellularLocation>
</comment>
<evidence type="ECO:0000256" key="9">
    <source>
        <dbReference type="PIRSR" id="PIRSR000450-1"/>
    </source>
</evidence>
<sequence length="301" mass="35331">MPIVLPKDIPAYSALMQENIFVMHDERAFTQDIRPLEIAILNLMPTKVETETQFMRLLSNSPLQVNITLIYTESYKSKNTAAAHLERFYKRFDDIKDKHFDGMIITGAPVETMVFEEVAYWKELTKIFDFADRNVTSTIYICWGAQAALYYHYGIPKYLLPHKLFGVFPHKKYIDQHDPLLKGIDDVFYVPHSRHTTVKLEDVRKVRELVVLSESEFTGLSIAKSHDNKKIFLTGHMEYDRDTLKKEYERDVARGLPIQPPYNYFTDDTCTNVRVTWSSAANLFYTNWLNYYVYQVTPFQF</sequence>
<evidence type="ECO:0000256" key="2">
    <source>
        <dbReference type="ARBA" id="ARBA00022490"/>
    </source>
</evidence>
<dbReference type="EMBL" id="DXFD01000073">
    <property type="protein sequence ID" value="HIX46976.1"/>
    <property type="molecule type" value="Genomic_DNA"/>
</dbReference>
<dbReference type="AlphaFoldDB" id="A0A9D2AS29"/>
<evidence type="ECO:0000256" key="1">
    <source>
        <dbReference type="ARBA" id="ARBA00004496"/>
    </source>
</evidence>
<dbReference type="GO" id="GO:0004414">
    <property type="term" value="F:homoserine O-acetyltransferase activity"/>
    <property type="evidence" value="ECO:0007669"/>
    <property type="project" value="UniProtKB-EC"/>
</dbReference>
<keyword evidence="3 8" id="KW-0028">Amino-acid biosynthesis</keyword>
<comment type="pathway">
    <text evidence="8">Amino-acid biosynthesis; L-methionine biosynthesis via de novo pathway; O-acetyl-L-homoserine from L-homoserine: step 1/1.</text>
</comment>
<evidence type="ECO:0000256" key="6">
    <source>
        <dbReference type="ARBA" id="ARBA00023315"/>
    </source>
</evidence>
<dbReference type="GO" id="GO:0005737">
    <property type="term" value="C:cytoplasm"/>
    <property type="evidence" value="ECO:0007669"/>
    <property type="project" value="UniProtKB-SubCell"/>
</dbReference>
<feature type="binding site" evidence="8">
    <location>
        <position position="163"/>
    </location>
    <ligand>
        <name>substrate</name>
    </ligand>
</feature>
<dbReference type="PIRSF" id="PIRSF000450">
    <property type="entry name" value="H_ser_succinyltr"/>
    <property type="match status" value="1"/>
</dbReference>
<dbReference type="Proteomes" id="UP000824249">
    <property type="component" value="Unassembled WGS sequence"/>
</dbReference>
<evidence type="ECO:0000256" key="5">
    <source>
        <dbReference type="ARBA" id="ARBA00023167"/>
    </source>
</evidence>
<evidence type="ECO:0000256" key="8">
    <source>
        <dbReference type="HAMAP-Rule" id="MF_00295"/>
    </source>
</evidence>
<comment type="caution">
    <text evidence="8">Lacks conserved residue(s) required for the propagation of feature annotation.</text>
</comment>
<keyword evidence="4 8" id="KW-0808">Transferase</keyword>
<feature type="active site" description="Proton acceptor" evidence="8">
    <location>
        <position position="236"/>
    </location>
</feature>
<dbReference type="NCBIfam" id="TIGR01001">
    <property type="entry name" value="metA"/>
    <property type="match status" value="1"/>
</dbReference>
<dbReference type="InterPro" id="IPR033752">
    <property type="entry name" value="MetA_family"/>
</dbReference>
<dbReference type="Gene3D" id="3.40.50.880">
    <property type="match status" value="1"/>
</dbReference>
<feature type="binding site" evidence="8">
    <location>
        <position position="250"/>
    </location>
    <ligand>
        <name>substrate</name>
    </ligand>
</feature>
<dbReference type="InterPro" id="IPR029062">
    <property type="entry name" value="Class_I_gatase-like"/>
</dbReference>
<feature type="site" description="Important for substrate specificity" evidence="8">
    <location>
        <position position="193"/>
    </location>
</feature>
<reference evidence="10" key="1">
    <citation type="journal article" date="2021" name="PeerJ">
        <title>Extensive microbial diversity within the chicken gut microbiome revealed by metagenomics and culture.</title>
        <authorList>
            <person name="Gilroy R."/>
            <person name="Ravi A."/>
            <person name="Getino M."/>
            <person name="Pursley I."/>
            <person name="Horton D.L."/>
            <person name="Alikhan N.F."/>
            <person name="Baker D."/>
            <person name="Gharbi K."/>
            <person name="Hall N."/>
            <person name="Watson M."/>
            <person name="Adriaenssens E.M."/>
            <person name="Foster-Nyarko E."/>
            <person name="Jarju S."/>
            <person name="Secka A."/>
            <person name="Antonio M."/>
            <person name="Oren A."/>
            <person name="Chaudhuri R.R."/>
            <person name="La Ragione R."/>
            <person name="Hildebrand F."/>
            <person name="Pallen M.J."/>
        </authorList>
    </citation>
    <scope>NUCLEOTIDE SEQUENCE</scope>
    <source>
        <strain evidence="10">26628</strain>
    </source>
</reference>
<keyword evidence="2 8" id="KW-0963">Cytoplasm</keyword>
<name>A0A9D2AS29_9FIRM</name>
<dbReference type="InterPro" id="IPR005697">
    <property type="entry name" value="HST_MetA"/>
</dbReference>
<feature type="active site" description="Acyl-thioester intermediate" evidence="8 9">
    <location>
        <position position="142"/>
    </location>
</feature>
<comment type="function">
    <text evidence="8">Transfers an acetyl group from acetyl-CoA to L-homoserine, forming acetyl-L-homoserine.</text>
</comment>
<reference evidence="10" key="2">
    <citation type="submission" date="2021-04" db="EMBL/GenBank/DDBJ databases">
        <authorList>
            <person name="Gilroy R."/>
        </authorList>
    </citation>
    <scope>NUCLEOTIDE SEQUENCE</scope>
    <source>
        <strain evidence="10">26628</strain>
    </source>
</reference>
<dbReference type="PANTHER" id="PTHR20919">
    <property type="entry name" value="HOMOSERINE O-SUCCINYLTRANSFERASE"/>
    <property type="match status" value="1"/>
</dbReference>
<dbReference type="CDD" id="cd03131">
    <property type="entry name" value="GATase1_HTS"/>
    <property type="match status" value="1"/>
</dbReference>
<accession>A0A9D2AS29</accession>
<dbReference type="PANTHER" id="PTHR20919:SF0">
    <property type="entry name" value="HOMOSERINE O-SUCCINYLTRANSFERASE"/>
    <property type="match status" value="1"/>
</dbReference>
<dbReference type="SUPFAM" id="SSF52317">
    <property type="entry name" value="Class I glutamine amidotransferase-like"/>
    <property type="match status" value="1"/>
</dbReference>
<protein>
    <recommendedName>
        <fullName evidence="8">Homoserine O-acetyltransferase</fullName>
        <shortName evidence="8">HAT</shortName>
        <ecNumber evidence="8">2.3.1.31</ecNumber>
    </recommendedName>
    <alternativeName>
        <fullName evidence="8">Homoserine transacetylase</fullName>
        <shortName evidence="8">HTA</shortName>
    </alternativeName>
</protein>
<keyword evidence="6 8" id="KW-0012">Acyltransferase</keyword>
<dbReference type="FunFam" id="3.40.50.880:FF:000004">
    <property type="entry name" value="Homoserine O-succinyltransferase"/>
    <property type="match status" value="1"/>
</dbReference>
<keyword evidence="5 8" id="KW-0486">Methionine biosynthesis</keyword>
<gene>
    <name evidence="10" type="primary">metA</name>
    <name evidence="8" type="synonym">metAA</name>
    <name evidence="10" type="ORF">H9737_04715</name>
</gene>
<dbReference type="HAMAP" id="MF_00295">
    <property type="entry name" value="MetA_acyltransf"/>
    <property type="match status" value="1"/>
</dbReference>
<evidence type="ECO:0000256" key="4">
    <source>
        <dbReference type="ARBA" id="ARBA00022679"/>
    </source>
</evidence>
<dbReference type="Pfam" id="PF04204">
    <property type="entry name" value="HTS"/>
    <property type="match status" value="1"/>
</dbReference>
<feature type="binding site" evidence="8">
    <location>
        <position position="193"/>
    </location>
    <ligand>
        <name>substrate</name>
    </ligand>
</feature>
<feature type="active site" evidence="8">
    <location>
        <position position="238"/>
    </location>
</feature>
<comment type="caution">
    <text evidence="10">The sequence shown here is derived from an EMBL/GenBank/DDBJ whole genome shotgun (WGS) entry which is preliminary data.</text>
</comment>
<dbReference type="GO" id="GO:0008899">
    <property type="term" value="F:homoserine O-succinyltransferase activity"/>
    <property type="evidence" value="ECO:0007669"/>
    <property type="project" value="UniProtKB-UniRule"/>
</dbReference>